<name>A0ABV0MFD1_9TELE</name>
<evidence type="ECO:0000313" key="2">
    <source>
        <dbReference type="Proteomes" id="UP001476798"/>
    </source>
</evidence>
<feature type="non-terminal residue" evidence="1">
    <location>
        <position position="105"/>
    </location>
</feature>
<accession>A0ABV0MFD1</accession>
<comment type="caution">
    <text evidence="1">The sequence shown here is derived from an EMBL/GenBank/DDBJ whole genome shotgun (WGS) entry which is preliminary data.</text>
</comment>
<reference evidence="1 2" key="1">
    <citation type="submission" date="2021-06" db="EMBL/GenBank/DDBJ databases">
        <authorList>
            <person name="Palmer J.M."/>
        </authorList>
    </citation>
    <scope>NUCLEOTIDE SEQUENCE [LARGE SCALE GENOMIC DNA]</scope>
    <source>
        <strain evidence="1 2">GA_2019</strain>
        <tissue evidence="1">Muscle</tissue>
    </source>
</reference>
<dbReference type="Proteomes" id="UP001476798">
    <property type="component" value="Unassembled WGS sequence"/>
</dbReference>
<organism evidence="1 2">
    <name type="scientific">Goodea atripinnis</name>
    <dbReference type="NCBI Taxonomy" id="208336"/>
    <lineage>
        <taxon>Eukaryota</taxon>
        <taxon>Metazoa</taxon>
        <taxon>Chordata</taxon>
        <taxon>Craniata</taxon>
        <taxon>Vertebrata</taxon>
        <taxon>Euteleostomi</taxon>
        <taxon>Actinopterygii</taxon>
        <taxon>Neopterygii</taxon>
        <taxon>Teleostei</taxon>
        <taxon>Neoteleostei</taxon>
        <taxon>Acanthomorphata</taxon>
        <taxon>Ovalentaria</taxon>
        <taxon>Atherinomorphae</taxon>
        <taxon>Cyprinodontiformes</taxon>
        <taxon>Goodeidae</taxon>
        <taxon>Goodea</taxon>
    </lineage>
</organism>
<protein>
    <submittedName>
        <fullName evidence="1">Uncharacterized protein</fullName>
    </submittedName>
</protein>
<dbReference type="EMBL" id="JAHRIO010000262">
    <property type="protein sequence ID" value="MEQ2157820.1"/>
    <property type="molecule type" value="Genomic_DNA"/>
</dbReference>
<proteinExistence type="predicted"/>
<evidence type="ECO:0000313" key="1">
    <source>
        <dbReference type="EMBL" id="MEQ2157820.1"/>
    </source>
</evidence>
<sequence>MSDTQTVGLIRVCKGTVHLDVLCVKVEKDVVYKVTKRATAKTGLVLKQNPEELQLKRTGVCAGLMTADPTHITSPPPCSSAATQYLSRCGAVCFLCIPHCALYYI</sequence>
<gene>
    <name evidence="1" type="ORF">GOODEAATRI_005708</name>
</gene>
<keyword evidence="2" id="KW-1185">Reference proteome</keyword>